<dbReference type="GO" id="GO:0000221">
    <property type="term" value="C:vacuolar proton-transporting V-type ATPase, V1 domain"/>
    <property type="evidence" value="ECO:0007669"/>
    <property type="project" value="InterPro"/>
</dbReference>
<dbReference type="Pfam" id="PF03224">
    <property type="entry name" value="V-ATPase_H_N"/>
    <property type="match status" value="1"/>
</dbReference>
<feature type="domain" description="ATPase V1 complex subunit H C-terminal" evidence="5">
    <location>
        <begin position="87"/>
        <end position="200"/>
    </location>
</feature>
<dbReference type="GO" id="GO:0046961">
    <property type="term" value="F:proton-transporting ATPase activity, rotational mechanism"/>
    <property type="evidence" value="ECO:0007669"/>
    <property type="project" value="InterPro"/>
</dbReference>
<evidence type="ECO:0000313" key="6">
    <source>
        <dbReference type="EMBL" id="CAD8453762.1"/>
    </source>
</evidence>
<dbReference type="InterPro" id="IPR004908">
    <property type="entry name" value="ATPase_V1-cplx_hsu"/>
</dbReference>
<keyword evidence="2" id="KW-0813">Transport</keyword>
<evidence type="ECO:0000256" key="3">
    <source>
        <dbReference type="ARBA" id="ARBA00022781"/>
    </source>
</evidence>
<dbReference type="Gene3D" id="1.25.10.10">
    <property type="entry name" value="Leucine-rich Repeat Variant"/>
    <property type="match status" value="1"/>
</dbReference>
<accession>A0A7S0DG49</accession>
<dbReference type="EMBL" id="HBEM01018602">
    <property type="protein sequence ID" value="CAD8453762.1"/>
    <property type="molecule type" value="Transcribed_RNA"/>
</dbReference>
<evidence type="ECO:0000256" key="4">
    <source>
        <dbReference type="ARBA" id="ARBA00023065"/>
    </source>
</evidence>
<dbReference type="AlphaFoldDB" id="A0A7S0DG49"/>
<dbReference type="InterPro" id="IPR016024">
    <property type="entry name" value="ARM-type_fold"/>
</dbReference>
<dbReference type="InterPro" id="IPR011987">
    <property type="entry name" value="ATPase_V1-cplx_hsu_C"/>
</dbReference>
<dbReference type="Pfam" id="PF11698">
    <property type="entry name" value="V-ATPase_H_C"/>
    <property type="match status" value="1"/>
</dbReference>
<keyword evidence="4" id="KW-0406">Ion transport</keyword>
<dbReference type="PANTHER" id="PTHR10698">
    <property type="entry name" value="V-TYPE PROTON ATPASE SUBUNIT H"/>
    <property type="match status" value="1"/>
</dbReference>
<evidence type="ECO:0000259" key="5">
    <source>
        <dbReference type="Pfam" id="PF11698"/>
    </source>
</evidence>
<evidence type="ECO:0000256" key="1">
    <source>
        <dbReference type="ARBA" id="ARBA00008613"/>
    </source>
</evidence>
<sequence>MSDAEEKSSQGLIKNMVASVKQVQREKVIRICFAAFRNMLNNEDLKARMVGLGLLDVIKTLNQTDDKELKENITKVGESLKTFLGHLSTFEKYTTEVMSGQLQRSAVHNEDFWRKNNAMFEHASYKHIRKLVELLDSKDPLTLEMACYDLGEFARFHPDGRVIVTRMGGKGKVMKLMVHRTEAIAKQALLCIQKLMVTNWEFLTKS</sequence>
<keyword evidence="3" id="KW-0375">Hydrogen ion transport</keyword>
<proteinExistence type="inferred from homology"/>
<gene>
    <name evidence="6" type="ORF">LAMO00422_LOCUS12702</name>
</gene>
<dbReference type="InterPro" id="IPR011989">
    <property type="entry name" value="ARM-like"/>
</dbReference>
<reference evidence="6" key="1">
    <citation type="submission" date="2021-01" db="EMBL/GenBank/DDBJ databases">
        <authorList>
            <person name="Corre E."/>
            <person name="Pelletier E."/>
            <person name="Niang G."/>
            <person name="Scheremetjew M."/>
            <person name="Finn R."/>
            <person name="Kale V."/>
            <person name="Holt S."/>
            <person name="Cochrane G."/>
            <person name="Meng A."/>
            <person name="Brown T."/>
            <person name="Cohen L."/>
        </authorList>
    </citation>
    <scope>NUCLEOTIDE SEQUENCE</scope>
    <source>
        <strain evidence="6">CCMP2058</strain>
    </source>
</reference>
<dbReference type="InterPro" id="IPR038497">
    <property type="entry name" value="ATPase_V1-cplx_hsu_C_sf"/>
</dbReference>
<organism evidence="6">
    <name type="scientific">Amorphochlora amoebiformis</name>
    <dbReference type="NCBI Taxonomy" id="1561963"/>
    <lineage>
        <taxon>Eukaryota</taxon>
        <taxon>Sar</taxon>
        <taxon>Rhizaria</taxon>
        <taxon>Cercozoa</taxon>
        <taxon>Chlorarachniophyceae</taxon>
        <taxon>Amorphochlora</taxon>
    </lineage>
</organism>
<dbReference type="SUPFAM" id="SSF48371">
    <property type="entry name" value="ARM repeat"/>
    <property type="match status" value="1"/>
</dbReference>
<comment type="similarity">
    <text evidence="1">Belongs to the V-ATPase H subunit family.</text>
</comment>
<protein>
    <recommendedName>
        <fullName evidence="5">ATPase V1 complex subunit H C-terminal domain-containing protein</fullName>
    </recommendedName>
</protein>
<name>A0A7S0DG49_9EUKA</name>
<dbReference type="Gene3D" id="1.25.40.150">
    <property type="entry name" value="V-type ATPase, subunit H, C-terminal domain"/>
    <property type="match status" value="1"/>
</dbReference>
<evidence type="ECO:0000256" key="2">
    <source>
        <dbReference type="ARBA" id="ARBA00022448"/>
    </source>
</evidence>
<dbReference type="PANTHER" id="PTHR10698:SF0">
    <property type="entry name" value="V-TYPE PROTON ATPASE SUBUNIT H"/>
    <property type="match status" value="1"/>
</dbReference>